<dbReference type="GO" id="GO:0016301">
    <property type="term" value="F:kinase activity"/>
    <property type="evidence" value="ECO:0007669"/>
    <property type="project" value="UniProtKB-KW"/>
</dbReference>
<gene>
    <name evidence="20" type="ORF">DFR30_1911</name>
</gene>
<dbReference type="Proteomes" id="UP000295707">
    <property type="component" value="Unassembled WGS sequence"/>
</dbReference>
<dbReference type="Pfam" id="PF01219">
    <property type="entry name" value="DAGK_prokar"/>
    <property type="match status" value="1"/>
</dbReference>
<evidence type="ECO:0000256" key="14">
    <source>
        <dbReference type="ARBA" id="ARBA00023264"/>
    </source>
</evidence>
<feature type="binding site" evidence="18">
    <location>
        <position position="24"/>
    </location>
    <ligand>
        <name>a divalent metal cation</name>
        <dbReference type="ChEBI" id="CHEBI:60240"/>
    </ligand>
</feature>
<evidence type="ECO:0000256" key="7">
    <source>
        <dbReference type="ARBA" id="ARBA00022741"/>
    </source>
</evidence>
<evidence type="ECO:0000256" key="18">
    <source>
        <dbReference type="PIRSR" id="PIRSR600829-4"/>
    </source>
</evidence>
<evidence type="ECO:0000256" key="1">
    <source>
        <dbReference type="ARBA" id="ARBA00004651"/>
    </source>
</evidence>
<dbReference type="Gene3D" id="1.10.287.3610">
    <property type="match status" value="1"/>
</dbReference>
<sequence length="118" mass="12564">MKNKAIHLRLGFALNGILFALKSEASFRTQLLAAMAIAIVLIVTRPSPVWWGIIILTTGAVLAAELFNTALEKTLDHLHPAQHPQIKLAKDAAAGAVLVLGLTAILVFISFLASVFPG</sequence>
<evidence type="ECO:0000313" key="21">
    <source>
        <dbReference type="Proteomes" id="UP000295707"/>
    </source>
</evidence>
<dbReference type="EMBL" id="SMFX01000001">
    <property type="protein sequence ID" value="TCK18632.1"/>
    <property type="molecule type" value="Genomic_DNA"/>
</dbReference>
<keyword evidence="18" id="KW-0479">Metal-binding</keyword>
<evidence type="ECO:0000256" key="5">
    <source>
        <dbReference type="ARBA" id="ARBA00022679"/>
    </source>
</evidence>
<evidence type="ECO:0000256" key="12">
    <source>
        <dbReference type="ARBA" id="ARBA00023136"/>
    </source>
</evidence>
<name>A0A4R1HN00_9GAMM</name>
<evidence type="ECO:0000256" key="17">
    <source>
        <dbReference type="PIRSR" id="PIRSR600829-3"/>
    </source>
</evidence>
<keyword evidence="9 17" id="KW-0067">ATP-binding</keyword>
<feature type="binding site" evidence="18">
    <location>
        <position position="72"/>
    </location>
    <ligand>
        <name>a divalent metal cation</name>
        <dbReference type="ChEBI" id="CHEBI:60240"/>
    </ligand>
</feature>
<comment type="cofactor">
    <cofactor evidence="18">
        <name>Mg(2+)</name>
        <dbReference type="ChEBI" id="CHEBI:18420"/>
    </cofactor>
    <text evidence="18">Mn(2+), Zn(2+), Cd(2+) and Co(2+) support activity to lesser extents.</text>
</comment>
<feature type="binding site" evidence="16">
    <location>
        <position position="65"/>
    </location>
    <ligand>
        <name>substrate</name>
    </ligand>
</feature>
<evidence type="ECO:0000256" key="16">
    <source>
        <dbReference type="PIRSR" id="PIRSR600829-2"/>
    </source>
</evidence>
<dbReference type="GO" id="GO:0005524">
    <property type="term" value="F:ATP binding"/>
    <property type="evidence" value="ECO:0007669"/>
    <property type="project" value="UniProtKB-KW"/>
</dbReference>
<evidence type="ECO:0000256" key="8">
    <source>
        <dbReference type="ARBA" id="ARBA00022777"/>
    </source>
</evidence>
<dbReference type="PANTHER" id="PTHR34299:SF1">
    <property type="entry name" value="DIACYLGLYCEROL KINASE"/>
    <property type="match status" value="1"/>
</dbReference>
<protein>
    <submittedName>
        <fullName evidence="20">Diacylglycerol kinase (ATP)</fullName>
    </submittedName>
</protein>
<dbReference type="GO" id="GO:0005886">
    <property type="term" value="C:plasma membrane"/>
    <property type="evidence" value="ECO:0007669"/>
    <property type="project" value="UniProtKB-SubCell"/>
</dbReference>
<comment type="caution">
    <text evidence="20">The sequence shown here is derived from an EMBL/GenBank/DDBJ whole genome shotgun (WGS) entry which is preliminary data.</text>
</comment>
<feature type="transmembrane region" description="Helical" evidence="19">
    <location>
        <begin position="49"/>
        <end position="71"/>
    </location>
</feature>
<keyword evidence="10 19" id="KW-1133">Transmembrane helix</keyword>
<evidence type="ECO:0000256" key="19">
    <source>
        <dbReference type="SAM" id="Phobius"/>
    </source>
</evidence>
<feature type="binding site" evidence="17">
    <location>
        <position position="24"/>
    </location>
    <ligand>
        <name>ATP</name>
        <dbReference type="ChEBI" id="CHEBI:30616"/>
    </ligand>
</feature>
<keyword evidence="18" id="KW-0460">Magnesium</keyword>
<organism evidence="20 21">
    <name type="scientific">Thiogranum longum</name>
    <dbReference type="NCBI Taxonomy" id="1537524"/>
    <lineage>
        <taxon>Bacteria</taxon>
        <taxon>Pseudomonadati</taxon>
        <taxon>Pseudomonadota</taxon>
        <taxon>Gammaproteobacteria</taxon>
        <taxon>Chromatiales</taxon>
        <taxon>Ectothiorhodospiraceae</taxon>
        <taxon>Thiogranum</taxon>
    </lineage>
</organism>
<reference evidence="20 21" key="1">
    <citation type="submission" date="2019-03" db="EMBL/GenBank/DDBJ databases">
        <title>Genomic Encyclopedia of Type Strains, Phase IV (KMG-IV): sequencing the most valuable type-strain genomes for metagenomic binning, comparative biology and taxonomic classification.</title>
        <authorList>
            <person name="Goeker M."/>
        </authorList>
    </citation>
    <scope>NUCLEOTIDE SEQUENCE [LARGE SCALE GENOMIC DNA]</scope>
    <source>
        <strain evidence="20 21">DSM 19610</strain>
    </source>
</reference>
<evidence type="ECO:0000256" key="2">
    <source>
        <dbReference type="ARBA" id="ARBA00005967"/>
    </source>
</evidence>
<keyword evidence="8 20" id="KW-0418">Kinase</keyword>
<evidence type="ECO:0000256" key="10">
    <source>
        <dbReference type="ARBA" id="ARBA00022989"/>
    </source>
</evidence>
<proteinExistence type="inferred from homology"/>
<evidence type="ECO:0000256" key="11">
    <source>
        <dbReference type="ARBA" id="ARBA00023098"/>
    </source>
</evidence>
<keyword evidence="11" id="KW-0443">Lipid metabolism</keyword>
<evidence type="ECO:0000313" key="20">
    <source>
        <dbReference type="EMBL" id="TCK18632.1"/>
    </source>
</evidence>
<feature type="binding site" evidence="17">
    <location>
        <position position="72"/>
    </location>
    <ligand>
        <name>ATP</name>
        <dbReference type="ChEBI" id="CHEBI:30616"/>
    </ligand>
</feature>
<dbReference type="InterPro" id="IPR036945">
    <property type="entry name" value="DAGK_sf"/>
</dbReference>
<evidence type="ECO:0000256" key="6">
    <source>
        <dbReference type="ARBA" id="ARBA00022692"/>
    </source>
</evidence>
<keyword evidence="14" id="KW-1208">Phospholipid metabolism</keyword>
<dbReference type="GO" id="GO:0046872">
    <property type="term" value="F:metal ion binding"/>
    <property type="evidence" value="ECO:0007669"/>
    <property type="project" value="UniProtKB-KW"/>
</dbReference>
<dbReference type="PANTHER" id="PTHR34299">
    <property type="entry name" value="DIACYLGLYCEROL KINASE"/>
    <property type="match status" value="1"/>
</dbReference>
<evidence type="ECO:0000256" key="4">
    <source>
        <dbReference type="ARBA" id="ARBA00022516"/>
    </source>
</evidence>
<dbReference type="InterPro" id="IPR000829">
    <property type="entry name" value="DAGK"/>
</dbReference>
<keyword evidence="6 19" id="KW-0812">Transmembrane</keyword>
<feature type="transmembrane region" description="Helical" evidence="19">
    <location>
        <begin position="92"/>
        <end position="116"/>
    </location>
</feature>
<dbReference type="CDD" id="cd14263">
    <property type="entry name" value="DAGK_IM_like"/>
    <property type="match status" value="1"/>
</dbReference>
<evidence type="ECO:0000256" key="3">
    <source>
        <dbReference type="ARBA" id="ARBA00022475"/>
    </source>
</evidence>
<accession>A0A4R1HN00</accession>
<feature type="active site" description="Proton acceptor" evidence="15">
    <location>
        <position position="65"/>
    </location>
</feature>
<evidence type="ECO:0000256" key="9">
    <source>
        <dbReference type="ARBA" id="ARBA00022840"/>
    </source>
</evidence>
<keyword evidence="3" id="KW-1003">Cell membrane</keyword>
<keyword evidence="5" id="KW-0808">Transferase</keyword>
<dbReference type="AlphaFoldDB" id="A0A4R1HN00"/>
<dbReference type="GO" id="GO:0008654">
    <property type="term" value="P:phospholipid biosynthetic process"/>
    <property type="evidence" value="ECO:0007669"/>
    <property type="project" value="UniProtKB-KW"/>
</dbReference>
<keyword evidence="21" id="KW-1185">Reference proteome</keyword>
<keyword evidence="13" id="KW-0594">Phospholipid biosynthesis</keyword>
<feature type="binding site" evidence="17">
    <location>
        <begin position="90"/>
        <end position="91"/>
    </location>
    <ligand>
        <name>ATP</name>
        <dbReference type="ChEBI" id="CHEBI:30616"/>
    </ligand>
</feature>
<keyword evidence="7 17" id="KW-0547">Nucleotide-binding</keyword>
<comment type="subcellular location">
    <subcellularLocation>
        <location evidence="1">Cell membrane</location>
        <topology evidence="1">Multi-pass membrane protein</topology>
    </subcellularLocation>
</comment>
<evidence type="ECO:0000256" key="13">
    <source>
        <dbReference type="ARBA" id="ARBA00023209"/>
    </source>
</evidence>
<dbReference type="OrthoDB" id="9796011at2"/>
<keyword evidence="4" id="KW-0444">Lipid biosynthesis</keyword>
<comment type="similarity">
    <text evidence="2">Belongs to the bacterial diacylglycerol kinase family.</text>
</comment>
<evidence type="ECO:0000256" key="15">
    <source>
        <dbReference type="PIRSR" id="PIRSR600829-1"/>
    </source>
</evidence>
<keyword evidence="12 19" id="KW-0472">Membrane</keyword>